<evidence type="ECO:0000256" key="3">
    <source>
        <dbReference type="ARBA" id="ARBA00022777"/>
    </source>
</evidence>
<dbReference type="PROSITE" id="PS00584">
    <property type="entry name" value="PFKB_KINASES_2"/>
    <property type="match status" value="1"/>
</dbReference>
<dbReference type="PANTHER" id="PTHR43085:SF54">
    <property type="entry name" value="PUTATIVE-RELATED"/>
    <property type="match status" value="1"/>
</dbReference>
<dbReference type="InterPro" id="IPR002173">
    <property type="entry name" value="Carboh/pur_kinase_PfkB_CS"/>
</dbReference>
<keyword evidence="2 4" id="KW-0808">Transferase</keyword>
<gene>
    <name evidence="6" type="ORF">FX988_02928</name>
</gene>
<dbReference type="KEGG" id="pmes:FX988_02928"/>
<keyword evidence="7" id="KW-1185">Reference proteome</keyword>
<dbReference type="PRINTS" id="PR00990">
    <property type="entry name" value="RIBOKINASE"/>
</dbReference>
<sequence>MKIVCIGEMLIDFVCTDTNKGLVNGVNYVKKSGGAPANVAACIGKLGGEPILVGSVGSDPFGEFLIEEVKGYSVNTDHVASLASSTTLAFVSLGDNGEREFAFNRGADEQLNLDDATISTLLDDSILHLGSATALLGGELGDSYLRLAKKGKENGNIICFDPNFRIDLWRGREEQFKAICNTYFALADIVKVSDEELVLLSGHSDMAAGCQHFHDLGVKVVLVTLGPDGCLISQNGQQYIVPAYEINAVDTTGAGDSFIGAILFQMANSQAGDNFFQDEFKGFIEFAGKVSGLVCAKIGAMTALPTLSEVNGMTFVVKNKK</sequence>
<dbReference type="EMBL" id="CP047656">
    <property type="protein sequence ID" value="QHJ12670.1"/>
    <property type="molecule type" value="Genomic_DNA"/>
</dbReference>
<dbReference type="CDD" id="cd01167">
    <property type="entry name" value="bac_FRK"/>
    <property type="match status" value="1"/>
</dbReference>
<keyword evidence="3 4" id="KW-0418">Kinase</keyword>
<feature type="domain" description="Carbohydrate kinase PfkB" evidence="5">
    <location>
        <begin position="2"/>
        <end position="306"/>
    </location>
</feature>
<evidence type="ECO:0000256" key="2">
    <source>
        <dbReference type="ARBA" id="ARBA00022679"/>
    </source>
</evidence>
<dbReference type="InterPro" id="IPR029056">
    <property type="entry name" value="Ribokinase-like"/>
</dbReference>
<dbReference type="EC" id="2.7.1.4" evidence="6"/>
<name>A0A857JNH7_9ALTE</name>
<evidence type="ECO:0000313" key="7">
    <source>
        <dbReference type="Proteomes" id="UP000464524"/>
    </source>
</evidence>
<dbReference type="PROSITE" id="PS00583">
    <property type="entry name" value="PFKB_KINASES_1"/>
    <property type="match status" value="1"/>
</dbReference>
<dbReference type="InterPro" id="IPR002139">
    <property type="entry name" value="Ribo/fructo_kinase"/>
</dbReference>
<dbReference type="RefSeq" id="WP_160180859.1">
    <property type="nucleotide sequence ID" value="NZ_CP047656.1"/>
</dbReference>
<dbReference type="GO" id="GO:0008865">
    <property type="term" value="F:fructokinase activity"/>
    <property type="evidence" value="ECO:0007669"/>
    <property type="project" value="UniProtKB-EC"/>
</dbReference>
<comment type="similarity">
    <text evidence="1 4">Belongs to the carbohydrate kinase PfkB family.</text>
</comment>
<evidence type="ECO:0000313" key="6">
    <source>
        <dbReference type="EMBL" id="QHJ12670.1"/>
    </source>
</evidence>
<dbReference type="InterPro" id="IPR050306">
    <property type="entry name" value="PfkB_Carbo_kinase"/>
</dbReference>
<evidence type="ECO:0000256" key="1">
    <source>
        <dbReference type="ARBA" id="ARBA00010688"/>
    </source>
</evidence>
<dbReference type="OrthoDB" id="9776822at2"/>
<proteinExistence type="inferred from homology"/>
<organism evidence="6 7">
    <name type="scientific">Paraglaciecola mesophila</name>
    <dbReference type="NCBI Taxonomy" id="197222"/>
    <lineage>
        <taxon>Bacteria</taxon>
        <taxon>Pseudomonadati</taxon>
        <taxon>Pseudomonadota</taxon>
        <taxon>Gammaproteobacteria</taxon>
        <taxon>Alteromonadales</taxon>
        <taxon>Alteromonadaceae</taxon>
        <taxon>Paraglaciecola</taxon>
    </lineage>
</organism>
<evidence type="ECO:0000259" key="5">
    <source>
        <dbReference type="Pfam" id="PF00294"/>
    </source>
</evidence>
<evidence type="ECO:0000256" key="4">
    <source>
        <dbReference type="RuleBase" id="RU003704"/>
    </source>
</evidence>
<dbReference type="Pfam" id="PF00294">
    <property type="entry name" value="PfkB"/>
    <property type="match status" value="1"/>
</dbReference>
<dbReference type="SUPFAM" id="SSF53613">
    <property type="entry name" value="Ribokinase-like"/>
    <property type="match status" value="1"/>
</dbReference>
<dbReference type="AlphaFoldDB" id="A0A857JNH7"/>
<dbReference type="Proteomes" id="UP000464524">
    <property type="component" value="Chromosome"/>
</dbReference>
<dbReference type="InterPro" id="IPR011611">
    <property type="entry name" value="PfkB_dom"/>
</dbReference>
<dbReference type="PANTHER" id="PTHR43085">
    <property type="entry name" value="HEXOKINASE FAMILY MEMBER"/>
    <property type="match status" value="1"/>
</dbReference>
<reference evidence="6 7" key="1">
    <citation type="submission" date="2019-12" db="EMBL/GenBank/DDBJ databases">
        <title>Genome sequencing and assembly of endphytes of Porphyra tenera.</title>
        <authorList>
            <person name="Park J.M."/>
            <person name="Shin R."/>
            <person name="Jo S.H."/>
        </authorList>
    </citation>
    <scope>NUCLEOTIDE SEQUENCE [LARGE SCALE GENOMIC DNA]</scope>
    <source>
        <strain evidence="6 7">GPM4</strain>
    </source>
</reference>
<accession>A0A857JNH7</accession>
<dbReference type="Gene3D" id="3.40.1190.20">
    <property type="match status" value="1"/>
</dbReference>
<protein>
    <submittedName>
        <fullName evidence="6">Fructokinase</fullName>
        <ecNumber evidence="6">2.7.1.4</ecNumber>
    </submittedName>
</protein>
<dbReference type="GO" id="GO:0006000">
    <property type="term" value="P:fructose metabolic process"/>
    <property type="evidence" value="ECO:0007669"/>
    <property type="project" value="UniProtKB-ARBA"/>
</dbReference>